<keyword evidence="11" id="KW-1185">Reference proteome</keyword>
<keyword evidence="7" id="KW-0472">Membrane</keyword>
<reference evidence="10 11" key="1">
    <citation type="journal article" date="2010" name="Stand. Genomic Sci.">
        <title>Complete genome sequence of Methanoplanus petrolearius type strain (SEBR 4847).</title>
        <authorList>
            <person name="Brambilla E."/>
            <person name="Djao O.D."/>
            <person name="Daligault H."/>
            <person name="Lapidus A."/>
            <person name="Lucas S."/>
            <person name="Hammon N."/>
            <person name="Nolan M."/>
            <person name="Tice H."/>
            <person name="Cheng J.F."/>
            <person name="Han C."/>
            <person name="Tapia R."/>
            <person name="Goodwin L."/>
            <person name="Pitluck S."/>
            <person name="Liolios K."/>
            <person name="Ivanova N."/>
            <person name="Mavromatis K."/>
            <person name="Mikhailova N."/>
            <person name="Pati A."/>
            <person name="Chen A."/>
            <person name="Palaniappan K."/>
            <person name="Land M."/>
            <person name="Hauser L."/>
            <person name="Chang Y.J."/>
            <person name="Jeffries C.D."/>
            <person name="Rohde M."/>
            <person name="Spring S."/>
            <person name="Sikorski J."/>
            <person name="Goker M."/>
            <person name="Woyke T."/>
            <person name="Bristow J."/>
            <person name="Eisen J.A."/>
            <person name="Markowitz V."/>
            <person name="Hugenholtz P."/>
            <person name="Kyrpides N.C."/>
            <person name="Klenk H.P."/>
        </authorList>
    </citation>
    <scope>NUCLEOTIDE SEQUENCE [LARGE SCALE GENOMIC DNA]</scope>
    <source>
        <strain evidence="11">DSM 11571 / OCM 486 / SEBR 4847</strain>
    </source>
</reference>
<evidence type="ECO:0000256" key="7">
    <source>
        <dbReference type="ARBA" id="ARBA00023136"/>
    </source>
</evidence>
<dbReference type="PANTHER" id="PTHR43553">
    <property type="entry name" value="HEAVY METAL TRANSPORTER"/>
    <property type="match status" value="1"/>
</dbReference>
<sequence length="225" mass="24583">MIEFDDVSFRDLEIPHLKIPEGVCAVFGPNGSGKSTFLKLLSGMELPEKGSILIDGSVPRKTESGYLSEFPDKNILFERVADEIASPLKFRHTDCSKTNEIVNRVVEKLGITHLYNKNIKKLSGGEKVLVELATAIVADPDLLILDEPDSHLDPFTAGEIFGIITELEITHVVFCTQNMERAGEIAGYAVYMEDGRVAASGTPASVFEELKGTCFYPENFPAGTG</sequence>
<evidence type="ECO:0000256" key="4">
    <source>
        <dbReference type="ARBA" id="ARBA00022741"/>
    </source>
</evidence>
<dbReference type="RefSeq" id="WP_013329638.1">
    <property type="nucleotide sequence ID" value="NC_014507.1"/>
</dbReference>
<gene>
    <name evidence="10" type="ordered locus">Mpet_1708</name>
</gene>
<protein>
    <submittedName>
        <fullName evidence="10">ABC transporter related protein</fullName>
    </submittedName>
</protein>
<dbReference type="GO" id="GO:0016887">
    <property type="term" value="F:ATP hydrolysis activity"/>
    <property type="evidence" value="ECO:0007669"/>
    <property type="project" value="InterPro"/>
</dbReference>
<evidence type="ECO:0000256" key="2">
    <source>
        <dbReference type="ARBA" id="ARBA00022448"/>
    </source>
</evidence>
<dbReference type="InterPro" id="IPR017871">
    <property type="entry name" value="ABC_transporter-like_CS"/>
</dbReference>
<dbReference type="Pfam" id="PF00005">
    <property type="entry name" value="ABC_tran"/>
    <property type="match status" value="1"/>
</dbReference>
<keyword evidence="4" id="KW-0547">Nucleotide-binding</keyword>
<dbReference type="GO" id="GO:0042626">
    <property type="term" value="F:ATPase-coupled transmembrane transporter activity"/>
    <property type="evidence" value="ECO:0007669"/>
    <property type="project" value="TreeGrafter"/>
</dbReference>
<evidence type="ECO:0000313" key="11">
    <source>
        <dbReference type="Proteomes" id="UP000006565"/>
    </source>
</evidence>
<evidence type="ECO:0000256" key="8">
    <source>
        <dbReference type="ARBA" id="ARBA00025157"/>
    </source>
</evidence>
<dbReference type="KEGG" id="mpi:Mpet_1708"/>
<dbReference type="InterPro" id="IPR003593">
    <property type="entry name" value="AAA+_ATPase"/>
</dbReference>
<dbReference type="SUPFAM" id="SSF52540">
    <property type="entry name" value="P-loop containing nucleoside triphosphate hydrolases"/>
    <property type="match status" value="1"/>
</dbReference>
<comment type="function">
    <text evidence="8">Probably part of an ABC transporter complex. Responsible for energy coupling to the transport system.</text>
</comment>
<dbReference type="EMBL" id="CP002117">
    <property type="protein sequence ID" value="ADN36461.1"/>
    <property type="molecule type" value="Genomic_DNA"/>
</dbReference>
<dbReference type="PROSITE" id="PS00211">
    <property type="entry name" value="ABC_TRANSPORTER_1"/>
    <property type="match status" value="1"/>
</dbReference>
<dbReference type="Proteomes" id="UP000006565">
    <property type="component" value="Chromosome"/>
</dbReference>
<keyword evidence="3" id="KW-1003">Cell membrane</keyword>
<dbReference type="Gene3D" id="3.40.50.300">
    <property type="entry name" value="P-loop containing nucleotide triphosphate hydrolases"/>
    <property type="match status" value="1"/>
</dbReference>
<name>E1RHS3_METP4</name>
<keyword evidence="5" id="KW-0067">ATP-binding</keyword>
<dbReference type="InterPro" id="IPR015856">
    <property type="entry name" value="ABC_transpr_CbiO/EcfA_su"/>
</dbReference>
<dbReference type="CDD" id="cd03225">
    <property type="entry name" value="ABC_cobalt_CbiO_domain1"/>
    <property type="match status" value="1"/>
</dbReference>
<dbReference type="STRING" id="679926.Mpet_1708"/>
<dbReference type="OrthoDB" id="18209at2157"/>
<dbReference type="GO" id="GO:0043190">
    <property type="term" value="C:ATP-binding cassette (ABC) transporter complex"/>
    <property type="evidence" value="ECO:0007669"/>
    <property type="project" value="TreeGrafter"/>
</dbReference>
<accession>E1RHS3</accession>
<evidence type="ECO:0000256" key="1">
    <source>
        <dbReference type="ARBA" id="ARBA00004202"/>
    </source>
</evidence>
<dbReference type="PANTHER" id="PTHR43553:SF27">
    <property type="entry name" value="ENERGY-COUPLING FACTOR TRANSPORTER ATP-BINDING PROTEIN ECFA2"/>
    <property type="match status" value="1"/>
</dbReference>
<evidence type="ECO:0000256" key="5">
    <source>
        <dbReference type="ARBA" id="ARBA00022840"/>
    </source>
</evidence>
<dbReference type="HOGENOM" id="CLU_000604_1_22_2"/>
<dbReference type="GO" id="GO:0005524">
    <property type="term" value="F:ATP binding"/>
    <property type="evidence" value="ECO:0007669"/>
    <property type="project" value="UniProtKB-KW"/>
</dbReference>
<evidence type="ECO:0000256" key="6">
    <source>
        <dbReference type="ARBA" id="ARBA00022967"/>
    </source>
</evidence>
<evidence type="ECO:0000259" key="9">
    <source>
        <dbReference type="PROSITE" id="PS50893"/>
    </source>
</evidence>
<keyword evidence="2" id="KW-0813">Transport</keyword>
<dbReference type="InterPro" id="IPR027417">
    <property type="entry name" value="P-loop_NTPase"/>
</dbReference>
<dbReference type="PROSITE" id="PS50893">
    <property type="entry name" value="ABC_TRANSPORTER_2"/>
    <property type="match status" value="1"/>
</dbReference>
<evidence type="ECO:0000256" key="3">
    <source>
        <dbReference type="ARBA" id="ARBA00022475"/>
    </source>
</evidence>
<proteinExistence type="predicted"/>
<comment type="subcellular location">
    <subcellularLocation>
        <location evidence="1">Cell membrane</location>
        <topology evidence="1">Peripheral membrane protein</topology>
    </subcellularLocation>
</comment>
<keyword evidence="6" id="KW-1278">Translocase</keyword>
<dbReference type="eggNOG" id="arCOG00211">
    <property type="taxonomic scope" value="Archaea"/>
</dbReference>
<dbReference type="InterPro" id="IPR003439">
    <property type="entry name" value="ABC_transporter-like_ATP-bd"/>
</dbReference>
<dbReference type="GeneID" id="9744180"/>
<dbReference type="InterPro" id="IPR050095">
    <property type="entry name" value="ECF_ABC_transporter_ATP-bd"/>
</dbReference>
<dbReference type="SMART" id="SM00382">
    <property type="entry name" value="AAA"/>
    <property type="match status" value="1"/>
</dbReference>
<feature type="domain" description="ABC transporter" evidence="9">
    <location>
        <begin position="2"/>
        <end position="219"/>
    </location>
</feature>
<organism evidence="10 11">
    <name type="scientific">Methanolacinia petrolearia (strain DSM 11571 / OCM 486 / SEBR 4847)</name>
    <name type="common">Methanoplanus petrolearius</name>
    <dbReference type="NCBI Taxonomy" id="679926"/>
    <lineage>
        <taxon>Archaea</taxon>
        <taxon>Methanobacteriati</taxon>
        <taxon>Methanobacteriota</taxon>
        <taxon>Stenosarchaea group</taxon>
        <taxon>Methanomicrobia</taxon>
        <taxon>Methanomicrobiales</taxon>
        <taxon>Methanomicrobiaceae</taxon>
        <taxon>Methanolacinia</taxon>
    </lineage>
</organism>
<evidence type="ECO:0000313" key="10">
    <source>
        <dbReference type="EMBL" id="ADN36461.1"/>
    </source>
</evidence>
<dbReference type="AlphaFoldDB" id="E1RHS3"/>